<organism evidence="1 2">
    <name type="scientific">Kitasatospora kifunensis</name>
    <name type="common">Streptomyces kifunensis</name>
    <dbReference type="NCBI Taxonomy" id="58351"/>
    <lineage>
        <taxon>Bacteria</taxon>
        <taxon>Bacillati</taxon>
        <taxon>Actinomycetota</taxon>
        <taxon>Actinomycetes</taxon>
        <taxon>Kitasatosporales</taxon>
        <taxon>Streptomycetaceae</taxon>
        <taxon>Kitasatospora</taxon>
    </lineage>
</organism>
<dbReference type="EMBL" id="JACHJV010000003">
    <property type="protein sequence ID" value="MBB4928432.1"/>
    <property type="molecule type" value="Genomic_DNA"/>
</dbReference>
<keyword evidence="2" id="KW-1185">Reference proteome</keyword>
<dbReference type="AlphaFoldDB" id="A0A7W7RAI8"/>
<gene>
    <name evidence="1" type="ORF">FHR34_007529</name>
</gene>
<accession>A0A7W7RAI8</accession>
<reference evidence="1 2" key="1">
    <citation type="submission" date="2020-08" db="EMBL/GenBank/DDBJ databases">
        <title>Sequencing the genomes of 1000 actinobacteria strains.</title>
        <authorList>
            <person name="Klenk H.-P."/>
        </authorList>
    </citation>
    <scope>NUCLEOTIDE SEQUENCE [LARGE SCALE GENOMIC DNA]</scope>
    <source>
        <strain evidence="1 2">DSM 41654</strain>
    </source>
</reference>
<proteinExistence type="predicted"/>
<evidence type="ECO:0000313" key="1">
    <source>
        <dbReference type="EMBL" id="MBB4928432.1"/>
    </source>
</evidence>
<protein>
    <submittedName>
        <fullName evidence="1">Transposase InsO family protein</fullName>
    </submittedName>
</protein>
<dbReference type="Proteomes" id="UP000540506">
    <property type="component" value="Unassembled WGS sequence"/>
</dbReference>
<sequence>MKIATWITDSYNTRRRPSAAGGLPPVDFERIISKARAEARQEVKAA</sequence>
<evidence type="ECO:0000313" key="2">
    <source>
        <dbReference type="Proteomes" id="UP000540506"/>
    </source>
</evidence>
<comment type="caution">
    <text evidence="1">The sequence shown here is derived from an EMBL/GenBank/DDBJ whole genome shotgun (WGS) entry which is preliminary data.</text>
</comment>
<name>A0A7W7RAI8_KITKI</name>